<protein>
    <submittedName>
        <fullName evidence="3">Uncharacterized protein</fullName>
    </submittedName>
</protein>
<evidence type="ECO:0000313" key="2">
    <source>
        <dbReference type="Proteomes" id="UP000050741"/>
    </source>
</evidence>
<organism evidence="2 3">
    <name type="scientific">Globodera pallida</name>
    <name type="common">Potato cyst nematode worm</name>
    <name type="synonym">Heterodera pallida</name>
    <dbReference type="NCBI Taxonomy" id="36090"/>
    <lineage>
        <taxon>Eukaryota</taxon>
        <taxon>Metazoa</taxon>
        <taxon>Ecdysozoa</taxon>
        <taxon>Nematoda</taxon>
        <taxon>Chromadorea</taxon>
        <taxon>Rhabditida</taxon>
        <taxon>Tylenchina</taxon>
        <taxon>Tylenchomorpha</taxon>
        <taxon>Tylenchoidea</taxon>
        <taxon>Heteroderidae</taxon>
        <taxon>Heteroderinae</taxon>
        <taxon>Globodera</taxon>
    </lineage>
</organism>
<reference evidence="2" key="2">
    <citation type="submission" date="2014-05" db="EMBL/GenBank/DDBJ databases">
        <title>The genome and life-stage specific transcriptomes of Globodera pallida elucidate key aspects of plant parasitism by a cyst nematode.</title>
        <authorList>
            <person name="Cotton J.A."/>
            <person name="Lilley C.J."/>
            <person name="Jones L.M."/>
            <person name="Kikuchi T."/>
            <person name="Reid A.J."/>
            <person name="Thorpe P."/>
            <person name="Tsai I.J."/>
            <person name="Beasley H."/>
            <person name="Blok V."/>
            <person name="Cock P.J.A."/>
            <person name="Van den Akker S.E."/>
            <person name="Holroyd N."/>
            <person name="Hunt M."/>
            <person name="Mantelin S."/>
            <person name="Naghra H."/>
            <person name="Pain A."/>
            <person name="Palomares-Rius J.E."/>
            <person name="Zarowiecki M."/>
            <person name="Berriman M."/>
            <person name="Jones J.T."/>
            <person name="Urwin P.E."/>
        </authorList>
    </citation>
    <scope>NUCLEOTIDE SEQUENCE [LARGE SCALE GENOMIC DNA]</scope>
    <source>
        <strain evidence="2">Lindley</strain>
    </source>
</reference>
<accession>A0A183C773</accession>
<evidence type="ECO:0000313" key="3">
    <source>
        <dbReference type="WBParaSite" id="GPLIN_000871900"/>
    </source>
</evidence>
<sequence>MPTRFINFAQFITFGDVGAHPCWWWKREAAGLENCPLNKMAAYSTIIIMSDNPNKASKKLKEIFICNDVLFDVFKFCGPFVLGLKVALLSDRFDFLVDAHFNSKEWALGFLEIRRAKKGNGAEIVKLCDMGYEVERRLPIPQDPFPEKVIGFKCLKICYIDGSVIEFLQSLCPFFDSKGTPLYIGIDEHQNRSWEIIWEKIWPLIKDNIFGWFLSPPNLDRFRQFSPTILDDCAKLRVLYSDDVFPKFPADDSAGASSGQALAKWLHTSREDGLPKVLKCSFCSTGIERLKLTFVNSTEAVNFIIYLSWGPAEIVPFKLKNNLTGERLELRRFGGDKCKWPLVLCLLVRCPIERDEDKWAELEKEAIQWNIRHWNSIYINFKDRDIVEGLLDADEGPSEPKKRKTEDERQAY</sequence>
<dbReference type="Proteomes" id="UP000050741">
    <property type="component" value="Unassembled WGS sequence"/>
</dbReference>
<proteinExistence type="predicted"/>
<reference evidence="2" key="1">
    <citation type="submission" date="2013-12" db="EMBL/GenBank/DDBJ databases">
        <authorList>
            <person name="Aslett M."/>
        </authorList>
    </citation>
    <scope>NUCLEOTIDE SEQUENCE [LARGE SCALE GENOMIC DNA]</scope>
    <source>
        <strain evidence="2">Lindley</strain>
    </source>
</reference>
<feature type="compositionally biased region" description="Basic and acidic residues" evidence="1">
    <location>
        <begin position="398"/>
        <end position="412"/>
    </location>
</feature>
<dbReference type="WBParaSite" id="GPLIN_000871900">
    <property type="protein sequence ID" value="GPLIN_000871900"/>
    <property type="gene ID" value="GPLIN_000871900"/>
</dbReference>
<evidence type="ECO:0000256" key="1">
    <source>
        <dbReference type="SAM" id="MobiDB-lite"/>
    </source>
</evidence>
<reference evidence="3" key="3">
    <citation type="submission" date="2016-06" db="UniProtKB">
        <authorList>
            <consortium name="WormBaseParasite"/>
        </authorList>
    </citation>
    <scope>IDENTIFICATION</scope>
</reference>
<name>A0A183C773_GLOPA</name>
<dbReference type="AlphaFoldDB" id="A0A183C773"/>
<feature type="region of interest" description="Disordered" evidence="1">
    <location>
        <begin position="392"/>
        <end position="412"/>
    </location>
</feature>
<keyword evidence="2" id="KW-1185">Reference proteome</keyword>